<dbReference type="OrthoDB" id="10056927at2759"/>
<dbReference type="AlphaFoldDB" id="A0A8J5UST8"/>
<keyword evidence="6" id="KW-1133">Transmembrane helix</keyword>
<proteinExistence type="predicted"/>
<protein>
    <recommendedName>
        <fullName evidence="11">Corticotropin-releasing factor-binding protein</fullName>
    </recommendedName>
</protein>
<evidence type="ECO:0000256" key="2">
    <source>
        <dbReference type="ARBA" id="ARBA00022525"/>
    </source>
</evidence>
<evidence type="ECO:0000256" key="5">
    <source>
        <dbReference type="ARBA" id="ARBA00023180"/>
    </source>
</evidence>
<feature type="domain" description="Corticotropin-releasing factor binding protein N-terminal" evidence="7">
    <location>
        <begin position="93"/>
        <end position="210"/>
    </location>
</feature>
<dbReference type="GO" id="GO:0009755">
    <property type="term" value="P:hormone-mediated signaling pathway"/>
    <property type="evidence" value="ECO:0007669"/>
    <property type="project" value="TreeGrafter"/>
</dbReference>
<evidence type="ECO:0000256" key="4">
    <source>
        <dbReference type="ARBA" id="ARBA00023157"/>
    </source>
</evidence>
<dbReference type="Pfam" id="PF23541">
    <property type="entry name" value="CRF-BP_C"/>
    <property type="match status" value="1"/>
</dbReference>
<keyword evidence="4" id="KW-1015">Disulfide bond</keyword>
<dbReference type="InterPro" id="IPR056177">
    <property type="entry name" value="CRF-BP_N"/>
</dbReference>
<keyword evidence="6" id="KW-0472">Membrane</keyword>
<comment type="subcellular location">
    <subcellularLocation>
        <location evidence="1">Secreted</location>
    </subcellularLocation>
</comment>
<dbReference type="PANTHER" id="PTHR10278:SF0">
    <property type="entry name" value="CORTICOTROPIN-RELEASING FACTOR-BINDING PROTEIN"/>
    <property type="match status" value="1"/>
</dbReference>
<evidence type="ECO:0000313" key="9">
    <source>
        <dbReference type="EMBL" id="KAG8040187.1"/>
    </source>
</evidence>
<sequence>MRASVLSGILGIKRSVKGREAPDTLVSSNYQLAMPRREVFILIFVFFAITLSYASIVLHDRHAPAGKMAPDSITNYIFKGIGKIVPPSIIISDCVFVTSEPGKFIYESQSDEPTVCGVYLITDPDKRIEVNFLSFDVPCEQDGLVSFVDGWELNGEFFPSENDHELPFEKRVTEFCGSRVSHTFLSSQNSALVQYKIPVKGKGFTMFVRYRKNPFPCNILVNSTMDTFTLRNFGERKNCTLATIYPSAVQIVALNVGTKKLEGLNYLRQLDSGIIHHCDKHRLMDQVLIGGSNGLDTSKFELLDSVCGFTSKPERSFKLIGCGVTAIRLTSSGIFDNSISIFVRPAIDEEILNSNLICGL</sequence>
<accession>A0A8J5UST8</accession>
<dbReference type="GO" id="GO:0051460">
    <property type="term" value="P:negative regulation of corticotropin secretion"/>
    <property type="evidence" value="ECO:0007669"/>
    <property type="project" value="TreeGrafter"/>
</dbReference>
<dbReference type="GO" id="GO:0051424">
    <property type="term" value="F:corticotropin-releasing hormone binding"/>
    <property type="evidence" value="ECO:0007669"/>
    <property type="project" value="InterPro"/>
</dbReference>
<dbReference type="GO" id="GO:0005615">
    <property type="term" value="C:extracellular space"/>
    <property type="evidence" value="ECO:0007669"/>
    <property type="project" value="TreeGrafter"/>
</dbReference>
<organism evidence="9 10">
    <name type="scientific">Cotesia typhae</name>
    <dbReference type="NCBI Taxonomy" id="2053667"/>
    <lineage>
        <taxon>Eukaryota</taxon>
        <taxon>Metazoa</taxon>
        <taxon>Ecdysozoa</taxon>
        <taxon>Arthropoda</taxon>
        <taxon>Hexapoda</taxon>
        <taxon>Insecta</taxon>
        <taxon>Pterygota</taxon>
        <taxon>Neoptera</taxon>
        <taxon>Endopterygota</taxon>
        <taxon>Hymenoptera</taxon>
        <taxon>Apocrita</taxon>
        <taxon>Ichneumonoidea</taxon>
        <taxon>Braconidae</taxon>
        <taxon>Microgastrinae</taxon>
        <taxon>Cotesia</taxon>
    </lineage>
</organism>
<feature type="transmembrane region" description="Helical" evidence="6">
    <location>
        <begin position="39"/>
        <end position="58"/>
    </location>
</feature>
<evidence type="ECO:0008006" key="11">
    <source>
        <dbReference type="Google" id="ProtNLM"/>
    </source>
</evidence>
<gene>
    <name evidence="9" type="ORF">G9C98_000757</name>
</gene>
<keyword evidence="3" id="KW-0732">Signal</keyword>
<dbReference type="PANTHER" id="PTHR10278">
    <property type="entry name" value="CORTICOTROPIN-RELEASING FACTOR-BINDING PROTEIN"/>
    <property type="match status" value="1"/>
</dbReference>
<evidence type="ECO:0000259" key="7">
    <source>
        <dbReference type="Pfam" id="PF05428"/>
    </source>
</evidence>
<dbReference type="Proteomes" id="UP000729913">
    <property type="component" value="Unassembled WGS sequence"/>
</dbReference>
<keyword evidence="5" id="KW-0325">Glycoprotein</keyword>
<comment type="caution">
    <text evidence="9">The sequence shown here is derived from an EMBL/GenBank/DDBJ whole genome shotgun (WGS) entry which is preliminary data.</text>
</comment>
<keyword evidence="2" id="KW-0964">Secreted</keyword>
<feature type="domain" description="Corticotropin-releasing factor binding protein C-terminal" evidence="8">
    <location>
        <begin position="222"/>
        <end position="341"/>
    </location>
</feature>
<dbReference type="EMBL" id="JAAOIC020000023">
    <property type="protein sequence ID" value="KAG8040187.1"/>
    <property type="molecule type" value="Genomic_DNA"/>
</dbReference>
<keyword evidence="10" id="KW-1185">Reference proteome</keyword>
<evidence type="ECO:0000256" key="6">
    <source>
        <dbReference type="SAM" id="Phobius"/>
    </source>
</evidence>
<evidence type="ECO:0000256" key="1">
    <source>
        <dbReference type="ARBA" id="ARBA00004613"/>
    </source>
</evidence>
<name>A0A8J5UST8_9HYME</name>
<evidence type="ECO:0000259" key="8">
    <source>
        <dbReference type="Pfam" id="PF23541"/>
    </source>
</evidence>
<reference evidence="9" key="1">
    <citation type="submission" date="2020-03" db="EMBL/GenBank/DDBJ databases">
        <authorList>
            <person name="Chebbi M.A."/>
            <person name="Drezen J.M."/>
        </authorList>
    </citation>
    <scope>NUCLEOTIDE SEQUENCE</scope>
    <source>
        <tissue evidence="9">Whole body</tissue>
    </source>
</reference>
<reference evidence="9" key="2">
    <citation type="submission" date="2021-04" db="EMBL/GenBank/DDBJ databases">
        <title>Genome-wide patterns of bracovirus chromosomal integration into multiple host tissues during parasitism.</title>
        <authorList>
            <person name="Chebbi M.A.C."/>
        </authorList>
    </citation>
    <scope>NUCLEOTIDE SEQUENCE</scope>
    <source>
        <tissue evidence="9">Whole body</tissue>
    </source>
</reference>
<evidence type="ECO:0000256" key="3">
    <source>
        <dbReference type="ARBA" id="ARBA00022729"/>
    </source>
</evidence>
<dbReference type="InterPro" id="IPR056178">
    <property type="entry name" value="CRF-BP_C"/>
</dbReference>
<evidence type="ECO:0000313" key="10">
    <source>
        <dbReference type="Proteomes" id="UP000729913"/>
    </source>
</evidence>
<dbReference type="InterPro" id="IPR008435">
    <property type="entry name" value="CRF-bd"/>
</dbReference>
<dbReference type="Pfam" id="PF05428">
    <property type="entry name" value="CRF-BP_N"/>
    <property type="match status" value="1"/>
</dbReference>
<keyword evidence="6" id="KW-0812">Transmembrane</keyword>